<keyword evidence="3" id="KW-0819">tRNA processing</keyword>
<keyword evidence="4" id="KW-0413">Isomerase</keyword>
<comment type="caution">
    <text evidence="8">The sequence shown here is derived from an EMBL/GenBank/DDBJ whole genome shotgun (WGS) entry which is preliminary data.</text>
</comment>
<feature type="region of interest" description="Disordered" evidence="5">
    <location>
        <begin position="51"/>
        <end position="138"/>
    </location>
</feature>
<dbReference type="Pfam" id="PF21237">
    <property type="entry name" value="Pus10_N_euk"/>
    <property type="match status" value="1"/>
</dbReference>
<dbReference type="EMBL" id="JBEDNZ010000029">
    <property type="protein sequence ID" value="KAL0809464.1"/>
    <property type="molecule type" value="Genomic_DNA"/>
</dbReference>
<dbReference type="Gene3D" id="3.30.70.2510">
    <property type="match status" value="1"/>
</dbReference>
<evidence type="ECO:0000256" key="2">
    <source>
        <dbReference type="ARBA" id="ARBA00012787"/>
    </source>
</evidence>
<dbReference type="FunFam" id="3.30.70.2510:FF:000001">
    <property type="entry name" value="tRNA pseudouridine synthase Pus10"/>
    <property type="match status" value="1"/>
</dbReference>
<comment type="similarity">
    <text evidence="1">Belongs to the pseudouridine synthase Pus10 family.</text>
</comment>
<feature type="domain" description="Pus10-like C-terminal" evidence="7">
    <location>
        <begin position="326"/>
        <end position="587"/>
    </location>
</feature>
<gene>
    <name evidence="8" type="ORF">ABMA28_011634</name>
</gene>
<dbReference type="InterPro" id="IPR048741">
    <property type="entry name" value="Pus10-like_C"/>
</dbReference>
<name>A0ABD0S5X6_LOXSC</name>
<dbReference type="GO" id="GO:0008033">
    <property type="term" value="P:tRNA processing"/>
    <property type="evidence" value="ECO:0007669"/>
    <property type="project" value="UniProtKB-KW"/>
</dbReference>
<feature type="compositionally biased region" description="Polar residues" evidence="5">
    <location>
        <begin position="67"/>
        <end position="79"/>
    </location>
</feature>
<dbReference type="PANTHER" id="PTHR21568">
    <property type="entry name" value="TRNA PSEUDOURIDINE SYNTHASE PUS10"/>
    <property type="match status" value="1"/>
</dbReference>
<dbReference type="AlphaFoldDB" id="A0ABD0S5X6"/>
<dbReference type="Gene3D" id="3.30.70.3190">
    <property type="match status" value="1"/>
</dbReference>
<dbReference type="EC" id="5.4.99.25" evidence="2"/>
<dbReference type="Pfam" id="PF21238">
    <property type="entry name" value="Pus10_C"/>
    <property type="match status" value="1"/>
</dbReference>
<proteinExistence type="inferred from homology"/>
<evidence type="ECO:0000259" key="6">
    <source>
        <dbReference type="Pfam" id="PF21237"/>
    </source>
</evidence>
<evidence type="ECO:0000259" key="7">
    <source>
        <dbReference type="Pfam" id="PF21238"/>
    </source>
</evidence>
<dbReference type="SUPFAM" id="SSF55120">
    <property type="entry name" value="Pseudouridine synthase"/>
    <property type="match status" value="1"/>
</dbReference>
<evidence type="ECO:0000256" key="4">
    <source>
        <dbReference type="ARBA" id="ARBA00023235"/>
    </source>
</evidence>
<dbReference type="PANTHER" id="PTHR21568:SF0">
    <property type="entry name" value="TRNA PSEUDOURIDINE SYNTHASE PUS10"/>
    <property type="match status" value="1"/>
</dbReference>
<feature type="compositionally biased region" description="Polar residues" evidence="5">
    <location>
        <begin position="86"/>
        <end position="103"/>
    </location>
</feature>
<dbReference type="GO" id="GO:0160148">
    <property type="term" value="F:tRNA pseudouridine(55) synthase activity"/>
    <property type="evidence" value="ECO:0007669"/>
    <property type="project" value="UniProtKB-EC"/>
</dbReference>
<dbReference type="InterPro" id="IPR020103">
    <property type="entry name" value="PsdUridine_synth_cat_dom_sf"/>
</dbReference>
<protein>
    <recommendedName>
        <fullName evidence="2">tRNA pseudouridine(55) synthase</fullName>
        <ecNumber evidence="2">5.4.99.25</ecNumber>
    </recommendedName>
</protein>
<evidence type="ECO:0000313" key="8">
    <source>
        <dbReference type="EMBL" id="KAL0809464.1"/>
    </source>
</evidence>
<accession>A0ABD0S5X6</accession>
<feature type="compositionally biased region" description="Basic and acidic residues" evidence="5">
    <location>
        <begin position="104"/>
        <end position="118"/>
    </location>
</feature>
<sequence length="595" mass="66022">MDQQKAIFKLCKGLGCCDSCCLRYLGIRYQNAYENAQTFCLKFQDKPANAENVDQNKPTDISPPSPTSENNVTSETNISTDDKPTENVTNNESINVTPGVNTKTDIKMEVDTSKKEDTDSSNGNVATSNGNGSRPAKRRKRDICTSCLGLLQKDGWPECNAAVKEVLDKKQYDSKTFGCGLSAPIATILREKVICLKIKEAFPDFDERSITTLKESWKWAYGPQLAQHIGIALDSGSVSPLLIVLNMEYPDDLQELEILKTLSPDLFESRSRQRKRFTVEFTRRSVEQALEGATLEALTALRWGSVRSADSAASCVSVVCTRTPLYLGGRYIKLSRELPQTPWLLGGKRMMESSVQDIIFEPLAKAYGMSEADADHRLKFMSAGREDVDVRCLGDGRPFAIEITDPRRELTAEELHQICEAVSSTGQVVLKKLVPVTKEDLTLLKSGEENKTKTYEALCIKLAHSKLSDSTSTQNGTTPITVTDEDISRINSYRNTPEDAPERIALTQKTPIRVLHRRPLLARTRHILDITASKVTGHPQLLVIRIRTTAGTYVKEFVHGELRRTAPSLGDAIGAPVDILALDVTNVQLDWPNKQ</sequence>
<dbReference type="InterPro" id="IPR048742">
    <property type="entry name" value="Pus10_N_euk"/>
</dbReference>
<evidence type="ECO:0000256" key="5">
    <source>
        <dbReference type="SAM" id="MobiDB-lite"/>
    </source>
</evidence>
<organism evidence="8 9">
    <name type="scientific">Loxostege sticticalis</name>
    <name type="common">Beet webworm moth</name>
    <dbReference type="NCBI Taxonomy" id="481309"/>
    <lineage>
        <taxon>Eukaryota</taxon>
        <taxon>Metazoa</taxon>
        <taxon>Ecdysozoa</taxon>
        <taxon>Arthropoda</taxon>
        <taxon>Hexapoda</taxon>
        <taxon>Insecta</taxon>
        <taxon>Pterygota</taxon>
        <taxon>Neoptera</taxon>
        <taxon>Endopterygota</taxon>
        <taxon>Lepidoptera</taxon>
        <taxon>Glossata</taxon>
        <taxon>Ditrysia</taxon>
        <taxon>Pyraloidea</taxon>
        <taxon>Crambidae</taxon>
        <taxon>Pyraustinae</taxon>
        <taxon>Loxostege</taxon>
    </lineage>
</organism>
<dbReference type="Proteomes" id="UP001549921">
    <property type="component" value="Unassembled WGS sequence"/>
</dbReference>
<evidence type="ECO:0000256" key="1">
    <source>
        <dbReference type="ARBA" id="ARBA00009652"/>
    </source>
</evidence>
<dbReference type="InterPro" id="IPR039894">
    <property type="entry name" value="Pus10-like"/>
</dbReference>
<evidence type="ECO:0000256" key="3">
    <source>
        <dbReference type="ARBA" id="ARBA00022694"/>
    </source>
</evidence>
<evidence type="ECO:0000313" key="9">
    <source>
        <dbReference type="Proteomes" id="UP001549921"/>
    </source>
</evidence>
<feature type="compositionally biased region" description="Polar residues" evidence="5">
    <location>
        <begin position="120"/>
        <end position="132"/>
    </location>
</feature>
<reference evidence="8 9" key="1">
    <citation type="submission" date="2024-06" db="EMBL/GenBank/DDBJ databases">
        <title>A chromosome-level genome assembly of beet webworm, Loxostege sticticalis.</title>
        <authorList>
            <person name="Zhang Y."/>
        </authorList>
    </citation>
    <scope>NUCLEOTIDE SEQUENCE [LARGE SCALE GENOMIC DNA]</scope>
    <source>
        <strain evidence="8">AQ028</strain>
        <tissue evidence="8">Male pupae</tissue>
    </source>
</reference>
<feature type="domain" description="Pus10 N-terminal eukaryotes" evidence="6">
    <location>
        <begin position="144"/>
        <end position="294"/>
    </location>
</feature>